<dbReference type="InterPro" id="IPR036890">
    <property type="entry name" value="HATPase_C_sf"/>
</dbReference>
<dbReference type="EMBL" id="JAERQJ010000006">
    <property type="protein sequence ID" value="MBL0684868.1"/>
    <property type="molecule type" value="Genomic_DNA"/>
</dbReference>
<name>A0A937DBQ9_9FLAO</name>
<dbReference type="Pfam" id="PF13589">
    <property type="entry name" value="HATPase_c_3"/>
    <property type="match status" value="1"/>
</dbReference>
<reference evidence="1" key="1">
    <citation type="submission" date="2021-01" db="EMBL/GenBank/DDBJ databases">
        <authorList>
            <person name="Zhong Y.L."/>
        </authorList>
    </citation>
    <scope>NUCLEOTIDE SEQUENCE</scope>
    <source>
        <strain evidence="1">KCTC 23302</strain>
    </source>
</reference>
<organism evidence="1 2">
    <name type="scientific">Aquimarina mytili</name>
    <dbReference type="NCBI Taxonomy" id="874423"/>
    <lineage>
        <taxon>Bacteria</taxon>
        <taxon>Pseudomonadati</taxon>
        <taxon>Bacteroidota</taxon>
        <taxon>Flavobacteriia</taxon>
        <taxon>Flavobacteriales</taxon>
        <taxon>Flavobacteriaceae</taxon>
        <taxon>Aquimarina</taxon>
    </lineage>
</organism>
<evidence type="ECO:0000313" key="1">
    <source>
        <dbReference type="EMBL" id="MBL0684868.1"/>
    </source>
</evidence>
<dbReference type="SUPFAM" id="SSF55874">
    <property type="entry name" value="ATPase domain of HSP90 chaperone/DNA topoisomerase II/histidine kinase"/>
    <property type="match status" value="1"/>
</dbReference>
<keyword evidence="2" id="KW-1185">Reference proteome</keyword>
<keyword evidence="1" id="KW-0547">Nucleotide-binding</keyword>
<dbReference type="RefSeq" id="WP_201922004.1">
    <property type="nucleotide sequence ID" value="NZ_BAABAX010000014.1"/>
</dbReference>
<dbReference type="Proteomes" id="UP000651057">
    <property type="component" value="Unassembled WGS sequence"/>
</dbReference>
<proteinExistence type="predicted"/>
<gene>
    <name evidence="1" type="ORF">JJQ60_15165</name>
</gene>
<keyword evidence="1" id="KW-0067">ATP-binding</keyword>
<protein>
    <submittedName>
        <fullName evidence="1">ATP-binding protein</fullName>
    </submittedName>
</protein>
<dbReference type="AlphaFoldDB" id="A0A937DBQ9"/>
<dbReference type="GO" id="GO:0005524">
    <property type="term" value="F:ATP binding"/>
    <property type="evidence" value="ECO:0007669"/>
    <property type="project" value="UniProtKB-KW"/>
</dbReference>
<evidence type="ECO:0000313" key="2">
    <source>
        <dbReference type="Proteomes" id="UP000651057"/>
    </source>
</evidence>
<comment type="caution">
    <text evidence="1">The sequence shown here is derived from an EMBL/GenBank/DDBJ whole genome shotgun (WGS) entry which is preliminary data.</text>
</comment>
<dbReference type="Gene3D" id="3.30.565.10">
    <property type="entry name" value="Histidine kinase-like ATPase, C-terminal domain"/>
    <property type="match status" value="1"/>
</dbReference>
<accession>A0A937DBQ9</accession>
<sequence length="671" mass="78683">MKKHTAKITSKSIEQSGLPNDYKIAIAEYIWNGFDANASKVDINFDANEVTYINHFSISDNGSGIDISTLEDTFGNFLDSQKANSFSTTGFVKGKKGKGRYSFASFCNKVKWDTTFENKEKFLNYTIEIEKTDSVNYTVSEEKKIQTSGTGTKVVFDGFFGLTSDLLESEDFIEFLAREFGWFLFLNKDKNYSLTLNGVEIDYSSIIADTDTFDLDVGEYDFRISYIRWSKNIGDKYYYYFLDNDKLEKGRKHTSFNNRGIDFHHSLYIQSNYFDSFKETKVDMPTLSFQINQTDGTFKSLISQLNLFLSNKEKQFIKENKADELITSYYKKGIFPKFKANAYEKLRQQDLENVVKEIYCAEPKIFQNLNTTQSKTLVGFLNLLLDTEERDNILLILENIIKLSEEERTELAEVLENTQLQRIITLVKFLEHRHYVVKVLKTLVYDLEKFTNERDHIQKVIEANYWLFGEQYHIVSADKNFEILLNNYLQFIKDKGEKPVVKKLNRKNKLKRPDIFICRKVYTPDPNSKEDTIEENIIVELKRPSVVIGDKQFRQIEGYLRYIVEEEQFNSQNRKWKFLLIGKKVDSYIIDLYENQKNKSKKFLVQSIRNFEIYAMTWDDIFTNYHLKNRHLIDKLEFKDTVLEELKEKGISLDKEASNVLTMQISSDQAS</sequence>